<dbReference type="Gene3D" id="1.10.3210.10">
    <property type="entry name" value="Hypothetical protein af1432"/>
    <property type="match status" value="1"/>
</dbReference>
<dbReference type="InterPro" id="IPR003607">
    <property type="entry name" value="HD/PDEase_dom"/>
</dbReference>
<sequence>MKIKIGKILKENISLKKEIERLYLIREISYKIVSNLNLSDLLKIIMEIVKESLMVEACSLLLLDSKKEELYFEVALGEKGDTIKRYTVKVGEGIAGKVAQTRTPIIENNVESSNIFNPKFDYLTSFKTKSILGVPMLYKDELIGVIEAINKKSDKPFDYEDLDLLQTIANEAAVAIKNALLYNNLKSLFFDTIESLVNAIDAKDPYTHGHSKRVSEFSYLIGKELNLDSDYLEKIRLAGLLHDIGKIGVEDNILRKKDKLSEDELMEIKKHPIIGKNILAPIDLLEDIIKGIEEHHERYDGKGYPKGLKGEEISLIGRIISVADTLDALISDRPYRKGVSLNLAIDRIKEEKGKQFDPSIVEALLSLYRRGLLKCSGF</sequence>
<dbReference type="SUPFAM" id="SSF55781">
    <property type="entry name" value="GAF domain-like"/>
    <property type="match status" value="1"/>
</dbReference>
<dbReference type="SMART" id="SM00471">
    <property type="entry name" value="HDc"/>
    <property type="match status" value="1"/>
</dbReference>
<organism evidence="3">
    <name type="scientific">Dictyoglomus thermophilum</name>
    <dbReference type="NCBI Taxonomy" id="14"/>
    <lineage>
        <taxon>Bacteria</taxon>
        <taxon>Pseudomonadati</taxon>
        <taxon>Dictyoglomota</taxon>
        <taxon>Dictyoglomia</taxon>
        <taxon>Dictyoglomales</taxon>
        <taxon>Dictyoglomaceae</taxon>
        <taxon>Dictyoglomus</taxon>
    </lineage>
</organism>
<dbReference type="InterPro" id="IPR006675">
    <property type="entry name" value="HDIG_dom"/>
</dbReference>
<dbReference type="Pfam" id="PF01590">
    <property type="entry name" value="GAF"/>
    <property type="match status" value="1"/>
</dbReference>
<dbReference type="Pfam" id="PF13487">
    <property type="entry name" value="HD_5"/>
    <property type="match status" value="1"/>
</dbReference>
<dbReference type="PROSITE" id="PS51831">
    <property type="entry name" value="HD"/>
    <property type="match status" value="1"/>
</dbReference>
<name>A0A7C3RVL5_DICTH</name>
<proteinExistence type="predicted"/>
<accession>A0A7C3RVL5</accession>
<dbReference type="InterPro" id="IPR003018">
    <property type="entry name" value="GAF"/>
</dbReference>
<dbReference type="InterPro" id="IPR029016">
    <property type="entry name" value="GAF-like_dom_sf"/>
</dbReference>
<dbReference type="PANTHER" id="PTHR43155">
    <property type="entry name" value="CYCLIC DI-GMP PHOSPHODIESTERASE PA4108-RELATED"/>
    <property type="match status" value="1"/>
</dbReference>
<dbReference type="NCBIfam" id="TIGR00277">
    <property type="entry name" value="HDIG"/>
    <property type="match status" value="1"/>
</dbReference>
<feature type="domain" description="HD" evidence="1">
    <location>
        <begin position="207"/>
        <end position="329"/>
    </location>
</feature>
<evidence type="ECO:0000313" key="3">
    <source>
        <dbReference type="EMBL" id="HFX12965.1"/>
    </source>
</evidence>
<dbReference type="EMBL" id="DTIN01000009">
    <property type="protein sequence ID" value="HFX12965.1"/>
    <property type="molecule type" value="Genomic_DNA"/>
</dbReference>
<reference evidence="3" key="1">
    <citation type="journal article" date="2020" name="mSystems">
        <title>Genome- and Community-Level Interaction Insights into Carbon Utilization and Element Cycling Functions of Hydrothermarchaeota in Hydrothermal Sediment.</title>
        <authorList>
            <person name="Zhou Z."/>
            <person name="Liu Y."/>
            <person name="Xu W."/>
            <person name="Pan J."/>
            <person name="Luo Z.H."/>
            <person name="Li M."/>
        </authorList>
    </citation>
    <scope>NUCLEOTIDE SEQUENCE [LARGE SCALE GENOMIC DNA]</scope>
    <source>
        <strain evidence="3">SpSt-81</strain>
    </source>
</reference>
<dbReference type="AlphaFoldDB" id="A0A7C3RVL5"/>
<dbReference type="CDD" id="cd00077">
    <property type="entry name" value="HDc"/>
    <property type="match status" value="1"/>
</dbReference>
<dbReference type="InterPro" id="IPR037522">
    <property type="entry name" value="HD_GYP_dom"/>
</dbReference>
<dbReference type="SUPFAM" id="SSF109604">
    <property type="entry name" value="HD-domain/PDEase-like"/>
    <property type="match status" value="1"/>
</dbReference>
<evidence type="ECO:0000259" key="1">
    <source>
        <dbReference type="PROSITE" id="PS51831"/>
    </source>
</evidence>
<dbReference type="InterPro" id="IPR006674">
    <property type="entry name" value="HD_domain"/>
</dbReference>
<gene>
    <name evidence="3" type="ORF">ENW00_02245</name>
</gene>
<dbReference type="SMART" id="SM00065">
    <property type="entry name" value="GAF"/>
    <property type="match status" value="1"/>
</dbReference>
<feature type="domain" description="HD-GYP" evidence="2">
    <location>
        <begin position="185"/>
        <end position="378"/>
    </location>
</feature>
<dbReference type="PANTHER" id="PTHR43155:SF2">
    <property type="entry name" value="CYCLIC DI-GMP PHOSPHODIESTERASE PA4108"/>
    <property type="match status" value="1"/>
</dbReference>
<protein>
    <submittedName>
        <fullName evidence="3">HD domain-containing protein</fullName>
    </submittedName>
</protein>
<dbReference type="Gene3D" id="3.30.450.40">
    <property type="match status" value="1"/>
</dbReference>
<evidence type="ECO:0000259" key="2">
    <source>
        <dbReference type="PROSITE" id="PS51832"/>
    </source>
</evidence>
<dbReference type="PROSITE" id="PS51832">
    <property type="entry name" value="HD_GYP"/>
    <property type="match status" value="1"/>
</dbReference>
<comment type="caution">
    <text evidence="3">The sequence shown here is derived from an EMBL/GenBank/DDBJ whole genome shotgun (WGS) entry which is preliminary data.</text>
</comment>